<reference evidence="3" key="1">
    <citation type="submission" date="2021-04" db="EMBL/GenBank/DDBJ databases">
        <authorList>
            <person name="Tunstrom K."/>
        </authorList>
    </citation>
    <scope>NUCLEOTIDE SEQUENCE</scope>
</reference>
<dbReference type="OrthoDB" id="8191899at2759"/>
<gene>
    <name evidence="3" type="ORF">PAPOLLO_LOCUS74</name>
</gene>
<dbReference type="AlphaFoldDB" id="A0A8S3VY31"/>
<feature type="coiled-coil region" evidence="1">
    <location>
        <begin position="184"/>
        <end position="254"/>
    </location>
</feature>
<evidence type="ECO:0000313" key="3">
    <source>
        <dbReference type="EMBL" id="CAG4929769.1"/>
    </source>
</evidence>
<keyword evidence="4" id="KW-1185">Reference proteome</keyword>
<evidence type="ECO:0000256" key="1">
    <source>
        <dbReference type="SAM" id="Coils"/>
    </source>
</evidence>
<feature type="region of interest" description="Disordered" evidence="2">
    <location>
        <begin position="265"/>
        <end position="290"/>
    </location>
</feature>
<keyword evidence="1" id="KW-0175">Coiled coil</keyword>
<evidence type="ECO:0000313" key="4">
    <source>
        <dbReference type="Proteomes" id="UP000691718"/>
    </source>
</evidence>
<comment type="caution">
    <text evidence="3">The sequence shown here is derived from an EMBL/GenBank/DDBJ whole genome shotgun (WGS) entry which is preliminary data.</text>
</comment>
<dbReference type="EMBL" id="CAJQZP010000001">
    <property type="protein sequence ID" value="CAG4929769.1"/>
    <property type="molecule type" value="Genomic_DNA"/>
</dbReference>
<feature type="compositionally biased region" description="Low complexity" evidence="2">
    <location>
        <begin position="265"/>
        <end position="275"/>
    </location>
</feature>
<protein>
    <submittedName>
        <fullName evidence="3">(apollo) hypothetical protein</fullName>
    </submittedName>
</protein>
<evidence type="ECO:0000256" key="2">
    <source>
        <dbReference type="SAM" id="MobiDB-lite"/>
    </source>
</evidence>
<dbReference type="Proteomes" id="UP000691718">
    <property type="component" value="Unassembled WGS sequence"/>
</dbReference>
<feature type="compositionally biased region" description="Basic and acidic residues" evidence="2">
    <location>
        <begin position="279"/>
        <end position="290"/>
    </location>
</feature>
<proteinExistence type="predicted"/>
<organism evidence="3 4">
    <name type="scientific">Parnassius apollo</name>
    <name type="common">Apollo butterfly</name>
    <name type="synonym">Papilio apollo</name>
    <dbReference type="NCBI Taxonomy" id="110799"/>
    <lineage>
        <taxon>Eukaryota</taxon>
        <taxon>Metazoa</taxon>
        <taxon>Ecdysozoa</taxon>
        <taxon>Arthropoda</taxon>
        <taxon>Hexapoda</taxon>
        <taxon>Insecta</taxon>
        <taxon>Pterygota</taxon>
        <taxon>Neoptera</taxon>
        <taxon>Endopterygota</taxon>
        <taxon>Lepidoptera</taxon>
        <taxon>Glossata</taxon>
        <taxon>Ditrysia</taxon>
        <taxon>Papilionoidea</taxon>
        <taxon>Papilionidae</taxon>
        <taxon>Parnassiinae</taxon>
        <taxon>Parnassini</taxon>
        <taxon>Parnassius</taxon>
        <taxon>Parnassius</taxon>
    </lineage>
</organism>
<accession>A0A8S3VY31</accession>
<name>A0A8S3VY31_PARAO</name>
<sequence>MGDPHLYKKPTFRCAQVRLLVNNNGGARAASVFRPGNQPKQKSIYFCFHLPSRRLNTCEEYTQNEPYGKVPVASEPDRERIRSDVENRIKSALDDIEAPTDQLFDSRGARAQRGRPLSSAFEEDDLNDEITESLKRLRASKKSSRFTEDIDFENSVSNFENRMRISDKILESVGIGQSEVSGARRALQENEERTEKRIARRLNEDNSLTKWTALKNFDDETAAAQRAKATRARLSDLEDEMTELSEKSAAREKRAARLRALVADTDSSDTTMASSKITIRSEREKKQVTF</sequence>